<accession>A0A948T2L4</accession>
<sequence length="88" mass="10036">MSYLVMECHPGYVILLDEEGRFLKAANFQYEVGQTVYEPVVMKEPPEKQPNTIRWICTKRTAFPLHHPGKSTGNCVDSSKCQCGERCI</sequence>
<dbReference type="AlphaFoldDB" id="A0A948T2L4"/>
<proteinExistence type="predicted"/>
<comment type="caution">
    <text evidence="1">The sequence shown here is derived from an EMBL/GenBank/DDBJ whole genome shotgun (WGS) entry which is preliminary data.</text>
</comment>
<evidence type="ECO:0000313" key="2">
    <source>
        <dbReference type="Proteomes" id="UP000713596"/>
    </source>
</evidence>
<evidence type="ECO:0000313" key="1">
    <source>
        <dbReference type="EMBL" id="MBU3806293.1"/>
    </source>
</evidence>
<dbReference type="Proteomes" id="UP000713596">
    <property type="component" value="Unassembled WGS sequence"/>
</dbReference>
<protein>
    <submittedName>
        <fullName evidence="1">Uncharacterized protein</fullName>
    </submittedName>
</protein>
<reference evidence="1" key="1">
    <citation type="journal article" date="2021" name="PeerJ">
        <title>Extensive microbial diversity within the chicken gut microbiome revealed by metagenomics and culture.</title>
        <authorList>
            <person name="Gilroy R."/>
            <person name="Ravi A."/>
            <person name="Getino M."/>
            <person name="Pursley I."/>
            <person name="Horton D.L."/>
            <person name="Alikhan N.F."/>
            <person name="Baker D."/>
            <person name="Gharbi K."/>
            <person name="Hall N."/>
            <person name="Watson M."/>
            <person name="Adriaenssens E.M."/>
            <person name="Foster-Nyarko E."/>
            <person name="Jarju S."/>
            <person name="Secka A."/>
            <person name="Antonio M."/>
            <person name="Oren A."/>
            <person name="Chaudhuri R.R."/>
            <person name="La Ragione R."/>
            <person name="Hildebrand F."/>
            <person name="Pallen M.J."/>
        </authorList>
    </citation>
    <scope>NUCLEOTIDE SEQUENCE</scope>
    <source>
        <strain evidence="1">B5_2728</strain>
    </source>
</reference>
<dbReference type="EMBL" id="JAHLFP010000043">
    <property type="protein sequence ID" value="MBU3806293.1"/>
    <property type="molecule type" value="Genomic_DNA"/>
</dbReference>
<organism evidence="1 2">
    <name type="scientific">Candidatus Allofournierella pullistercoris</name>
    <dbReference type="NCBI Taxonomy" id="2838597"/>
    <lineage>
        <taxon>Bacteria</taxon>
        <taxon>Bacillati</taxon>
        <taxon>Bacillota</taxon>
        <taxon>Clostridia</taxon>
        <taxon>Eubacteriales</taxon>
        <taxon>Oscillospiraceae</taxon>
        <taxon>Allofournierella</taxon>
    </lineage>
</organism>
<name>A0A948T2L4_9FIRM</name>
<reference evidence="1" key="2">
    <citation type="submission" date="2021-04" db="EMBL/GenBank/DDBJ databases">
        <authorList>
            <person name="Gilroy R."/>
        </authorList>
    </citation>
    <scope>NUCLEOTIDE SEQUENCE</scope>
    <source>
        <strain evidence="1">B5_2728</strain>
    </source>
</reference>
<gene>
    <name evidence="1" type="ORF">H9882_05305</name>
</gene>